<evidence type="ECO:0000313" key="2">
    <source>
        <dbReference type="Proteomes" id="UP001231649"/>
    </source>
</evidence>
<organism evidence="1 2">
    <name type="scientific">Mythimna loreyi</name>
    <dbReference type="NCBI Taxonomy" id="667449"/>
    <lineage>
        <taxon>Eukaryota</taxon>
        <taxon>Metazoa</taxon>
        <taxon>Ecdysozoa</taxon>
        <taxon>Arthropoda</taxon>
        <taxon>Hexapoda</taxon>
        <taxon>Insecta</taxon>
        <taxon>Pterygota</taxon>
        <taxon>Neoptera</taxon>
        <taxon>Endopterygota</taxon>
        <taxon>Lepidoptera</taxon>
        <taxon>Glossata</taxon>
        <taxon>Ditrysia</taxon>
        <taxon>Noctuoidea</taxon>
        <taxon>Noctuidae</taxon>
        <taxon>Noctuinae</taxon>
        <taxon>Hadenini</taxon>
        <taxon>Mythimna</taxon>
    </lineage>
</organism>
<evidence type="ECO:0000313" key="1">
    <source>
        <dbReference type="EMBL" id="KAJ8728004.1"/>
    </source>
</evidence>
<reference evidence="1" key="1">
    <citation type="submission" date="2023-03" db="EMBL/GenBank/DDBJ databases">
        <title>Chromosome-level genomes of two armyworms, Mythimna separata and Mythimna loreyi, provide insights into the biosynthesis and reception of sex pheromones.</title>
        <authorList>
            <person name="Zhao H."/>
        </authorList>
    </citation>
    <scope>NUCLEOTIDE SEQUENCE</scope>
    <source>
        <strain evidence="1">BeijingLab</strain>
    </source>
</reference>
<comment type="caution">
    <text evidence="1">The sequence shown here is derived from an EMBL/GenBank/DDBJ whole genome shotgun (WGS) entry which is preliminary data.</text>
</comment>
<sequence>MTMSCNQSCIYPTTGAAPNTFMSAMQFFMTAQCLVQTKDWPPEMELKDSEDFDFIIVGAGTAGSILANRLSEIKNWTVLLLEAGENPPIESDIPNLSTSLYGTKFDWQYTTTNNGITNQAYKDGKVPWPRGKMLGGSSSMNVMAYIQGHSRDYQSWFNEGNTEWHPDIVKQYFRKAETLQDPVRLSIPRVYNHYGHNGPLLINTFNGTDDSLDANLLSALDEIGIKNVDDLNTADNFGSGKFTATVSEGKRVSTAIAYLNPIQSRKNLKIVKNAVVTKIILEGKYARGVEVNHNGTMLTLTAKREVILSAGSLNTPQLLMLSDLEEYDFIIVGAGTAGSILANRLSEIKTWNVLLLEAGGNPPIESEIPNLLRSLLGTKFDWQYTTVNNGLTNQAYKGGNVKWPRGKMLGGSGSINVMAYVQGHPLDYQSWFNEGNTEWHPNIVKQYFKKAESLQDPIRLKIPKVYNHYGHNGPLVVNAFNGTDECLVLDLLSALNEIGIKNVDDLNTADNVGSSKFIATVNEGKRVSTATAYLNPIARHRKNLKIVKNSFVTKIVLDGRSVRGVEVDYRGKMLTLKAKHEVIISAGSIDTPQLLMLSGIGPEKHLTEKNIKTVINSPMVGQNLHDHTQVPILLFADKPVKPDQATKSFESLRYLYDRQGYLASANYHDVAGFYSKDPKATNQSCIYPTTGAAPNTFMSAMQFFMTAQCLVQTKDWPPEMELKDSEVFDFIIVGAGTAGSILANRLSEIKNWKVLLLEAGENPPIESDIPNLSTSLYGTKFDWQYTTTNNGITNQAYKDGKVPWPRGKMLGGSSSMNVMAYIQGHSRDYQSWFNEGNTEWHPDIVKQYFRKAETLQDPVRLSIPRVYNHYGHNGPLLINTFNGTDDSLDANLLSALDEIGIKNVDDLNTADNFGSGKFTATVSEGKRVSTAIAYLNPIQSRKNLKIVKNAVVTKIILEGKYARGVKVNHKGTKLTLTAKREVILSAGSLNTPQLLMLSGIGPKKHLAEKNINSVIDSPMVGHNLHDHTWVPIILFADKPEDTDIATKSLEALTYLYNRQGEP</sequence>
<accession>A0ACC2QXG9</accession>
<keyword evidence="2" id="KW-1185">Reference proteome</keyword>
<dbReference type="EMBL" id="CM056785">
    <property type="protein sequence ID" value="KAJ8728004.1"/>
    <property type="molecule type" value="Genomic_DNA"/>
</dbReference>
<dbReference type="Proteomes" id="UP001231649">
    <property type="component" value="Chromosome 9"/>
</dbReference>
<protein>
    <submittedName>
        <fullName evidence="1">Uncharacterized protein</fullName>
    </submittedName>
</protein>
<name>A0ACC2QXG9_9NEOP</name>
<gene>
    <name evidence="1" type="ORF">PYW08_016389</name>
</gene>
<proteinExistence type="predicted"/>